<evidence type="ECO:0000313" key="9">
    <source>
        <dbReference type="EMBL" id="CAG03620.1"/>
    </source>
</evidence>
<proteinExistence type="predicted"/>
<keyword evidence="4" id="KW-0969">Cilium</keyword>
<dbReference type="Pfam" id="PF14772">
    <property type="entry name" value="NYD-SP28"/>
    <property type="match status" value="1"/>
</dbReference>
<keyword evidence="2" id="KW-0282">Flagellum</keyword>
<accession>Q4S6W2</accession>
<evidence type="ECO:0000256" key="1">
    <source>
        <dbReference type="ARBA" id="ARBA00004611"/>
    </source>
</evidence>
<keyword evidence="5" id="KW-0966">Cell projection</keyword>
<evidence type="ECO:0000259" key="8">
    <source>
        <dbReference type="Pfam" id="PF14772"/>
    </source>
</evidence>
<evidence type="ECO:0000256" key="3">
    <source>
        <dbReference type="ARBA" id="ARBA00023054"/>
    </source>
</evidence>
<protein>
    <submittedName>
        <fullName evidence="9">Chromosome 14 SCAF14723, whole genome shotgun sequence</fullName>
    </submittedName>
</protein>
<dbReference type="GO" id="GO:0003352">
    <property type="term" value="P:regulation of cilium movement"/>
    <property type="evidence" value="ECO:0007669"/>
    <property type="project" value="TreeGrafter"/>
</dbReference>
<dbReference type="GO" id="GO:0070286">
    <property type="term" value="P:axonemal dynein complex assembly"/>
    <property type="evidence" value="ECO:0007669"/>
    <property type="project" value="InterPro"/>
</dbReference>
<name>Q4S6W2_TETNG</name>
<evidence type="ECO:0000256" key="2">
    <source>
        <dbReference type="ARBA" id="ARBA00022846"/>
    </source>
</evidence>
<sequence length="349" mass="40412">METQRKRLEQLENEAESSQGKFEKIRRSWSVPTESLAPQDLQEILANQKELCDDFINDKKKLIKQLQKDLKDADDLFVKDLKQQREELDLMIERIQDQMRALVEAYREELAQINQIYQQQHEVLLTRDKSDWEECMKKILNKELELLAKRKEKVEQREAALDKHILETAYKTNLEEMEENSKYQTQQRRHQTVKSTTMITKLKQIQEEEDLKKNKSNLETMMKRTNGRAADMDAWKAAKVRSVVEEELKQVLDSALVLDSLIRKQLGLVKEEPPAERSGALQGGKESAKLYDGMSDASAGPSLEAEAEGVASMELEPEIWMEAVTQLCDEAVRIISVRLIVCWCDVCIS</sequence>
<evidence type="ECO:0000256" key="6">
    <source>
        <dbReference type="SAM" id="Coils"/>
    </source>
</evidence>
<comment type="subcellular location">
    <subcellularLocation>
        <location evidence="1">Cytoplasm</location>
        <location evidence="1">Cytoskeleton</location>
        <location evidence="1">Flagellum axoneme</location>
    </subcellularLocation>
</comment>
<dbReference type="EMBL" id="CAAE01014723">
    <property type="protein sequence ID" value="CAG03620.1"/>
    <property type="molecule type" value="Genomic_DNA"/>
</dbReference>
<dbReference type="GO" id="GO:0060285">
    <property type="term" value="P:cilium-dependent cell motility"/>
    <property type="evidence" value="ECO:0007669"/>
    <property type="project" value="TreeGrafter"/>
</dbReference>
<feature type="compositionally biased region" description="Basic and acidic residues" evidence="7">
    <location>
        <begin position="1"/>
        <end position="10"/>
    </location>
</feature>
<reference evidence="9" key="2">
    <citation type="submission" date="2004-02" db="EMBL/GenBank/DDBJ databases">
        <authorList>
            <consortium name="Genoscope"/>
            <consortium name="Whitehead Institute Centre for Genome Research"/>
        </authorList>
    </citation>
    <scope>NUCLEOTIDE SEQUENCE</scope>
</reference>
<feature type="coiled-coil region" evidence="6">
    <location>
        <begin position="56"/>
        <end position="157"/>
    </location>
</feature>
<dbReference type="AlphaFoldDB" id="Q4S6W2"/>
<dbReference type="OrthoDB" id="10260459at2759"/>
<feature type="region of interest" description="Disordered" evidence="7">
    <location>
        <begin position="1"/>
        <end position="20"/>
    </location>
</feature>
<dbReference type="KEGG" id="tng:GSTEN00023102G001"/>
<dbReference type="PANTHER" id="PTHR21625:SF1">
    <property type="entry name" value="DYNEIN REGULATORY COMPLEX PROTEIN 1"/>
    <property type="match status" value="1"/>
</dbReference>
<evidence type="ECO:0000256" key="7">
    <source>
        <dbReference type="SAM" id="MobiDB-lite"/>
    </source>
</evidence>
<dbReference type="InterPro" id="IPR039505">
    <property type="entry name" value="DRC1/2_N"/>
</dbReference>
<keyword evidence="3 6" id="KW-0175">Coiled coil</keyword>
<reference evidence="9" key="1">
    <citation type="journal article" date="2004" name="Nature">
        <title>Genome duplication in the teleost fish Tetraodon nigroviridis reveals the early vertebrate proto-karyotype.</title>
        <authorList>
            <person name="Jaillon O."/>
            <person name="Aury J.-M."/>
            <person name="Brunet F."/>
            <person name="Petit J.-L."/>
            <person name="Stange-Thomann N."/>
            <person name="Mauceli E."/>
            <person name="Bouneau L."/>
            <person name="Fischer C."/>
            <person name="Ozouf-Costaz C."/>
            <person name="Bernot A."/>
            <person name="Nicaud S."/>
            <person name="Jaffe D."/>
            <person name="Fisher S."/>
            <person name="Lutfalla G."/>
            <person name="Dossat C."/>
            <person name="Segurens B."/>
            <person name="Dasilva C."/>
            <person name="Salanoubat M."/>
            <person name="Levy M."/>
            <person name="Boudet N."/>
            <person name="Castellano S."/>
            <person name="Anthouard V."/>
            <person name="Jubin C."/>
            <person name="Castelli V."/>
            <person name="Katinka M."/>
            <person name="Vacherie B."/>
            <person name="Biemont C."/>
            <person name="Skalli Z."/>
            <person name="Cattolico L."/>
            <person name="Poulain J."/>
            <person name="De Berardinis V."/>
            <person name="Cruaud C."/>
            <person name="Duprat S."/>
            <person name="Brottier P."/>
            <person name="Coutanceau J.-P."/>
            <person name="Gouzy J."/>
            <person name="Parra G."/>
            <person name="Lardier G."/>
            <person name="Chapple C."/>
            <person name="McKernan K.J."/>
            <person name="McEwan P."/>
            <person name="Bosak S."/>
            <person name="Kellis M."/>
            <person name="Volff J.-N."/>
            <person name="Guigo R."/>
            <person name="Zody M.C."/>
            <person name="Mesirov J."/>
            <person name="Lindblad-Toh K."/>
            <person name="Birren B."/>
            <person name="Nusbaum C."/>
            <person name="Kahn D."/>
            <person name="Robinson-Rechavi M."/>
            <person name="Laudet V."/>
            <person name="Schachter V."/>
            <person name="Quetier F."/>
            <person name="Saurin W."/>
            <person name="Scarpelli C."/>
            <person name="Wincker P."/>
            <person name="Lander E.S."/>
            <person name="Weissenbach J."/>
            <person name="Roest Crollius H."/>
        </authorList>
    </citation>
    <scope>NUCLEOTIDE SEQUENCE [LARGE SCALE GENOMIC DNA]</scope>
</reference>
<dbReference type="PANTHER" id="PTHR21625">
    <property type="entry name" value="NYD-SP28 PROTEIN"/>
    <property type="match status" value="1"/>
</dbReference>
<organism evidence="9">
    <name type="scientific">Tetraodon nigroviridis</name>
    <name type="common">Spotted green pufferfish</name>
    <name type="synonym">Chelonodon nigroviridis</name>
    <dbReference type="NCBI Taxonomy" id="99883"/>
    <lineage>
        <taxon>Eukaryota</taxon>
        <taxon>Metazoa</taxon>
        <taxon>Chordata</taxon>
        <taxon>Craniata</taxon>
        <taxon>Vertebrata</taxon>
        <taxon>Euteleostomi</taxon>
        <taxon>Actinopterygii</taxon>
        <taxon>Neopterygii</taxon>
        <taxon>Teleostei</taxon>
        <taxon>Neoteleostei</taxon>
        <taxon>Acanthomorphata</taxon>
        <taxon>Eupercaria</taxon>
        <taxon>Tetraodontiformes</taxon>
        <taxon>Tetradontoidea</taxon>
        <taxon>Tetraodontidae</taxon>
        <taxon>Tetraodon</taxon>
    </lineage>
</organism>
<evidence type="ECO:0000256" key="4">
    <source>
        <dbReference type="ARBA" id="ARBA00023069"/>
    </source>
</evidence>
<feature type="domain" description="Dynein regulatory complex protein 1/2 N-terminal" evidence="8">
    <location>
        <begin position="2"/>
        <end position="87"/>
    </location>
</feature>
<evidence type="ECO:0000256" key="5">
    <source>
        <dbReference type="ARBA" id="ARBA00023273"/>
    </source>
</evidence>
<dbReference type="GO" id="GO:0005858">
    <property type="term" value="C:axonemal dynein complex"/>
    <property type="evidence" value="ECO:0007669"/>
    <property type="project" value="InterPro"/>
</dbReference>
<dbReference type="InterPro" id="IPR039750">
    <property type="entry name" value="DRC1/DRC2"/>
</dbReference>
<gene>
    <name evidence="9" type="ORF">GSTENG00023102001</name>
</gene>